<dbReference type="Pfam" id="PF00563">
    <property type="entry name" value="EAL"/>
    <property type="match status" value="1"/>
</dbReference>
<dbReference type="EMBL" id="CP009110">
    <property type="protein sequence ID" value="AIJ20460.1"/>
    <property type="molecule type" value="Genomic_DNA"/>
</dbReference>
<evidence type="ECO:0008006" key="5">
    <source>
        <dbReference type="Google" id="ProtNLM"/>
    </source>
</evidence>
<reference evidence="3 4" key="1">
    <citation type="submission" date="2014-07" db="EMBL/GenBank/DDBJ databases">
        <title>Whole Genome Sequence of the Amycolatopsis methanolica 239.</title>
        <authorList>
            <person name="Tang B."/>
        </authorList>
    </citation>
    <scope>NUCLEOTIDE SEQUENCE [LARGE SCALE GENOMIC DNA]</scope>
    <source>
        <strain evidence="3 4">239</strain>
    </source>
</reference>
<dbReference type="InterPro" id="IPR050706">
    <property type="entry name" value="Cyclic-di-GMP_PDE-like"/>
</dbReference>
<dbReference type="SMART" id="SM00267">
    <property type="entry name" value="GGDEF"/>
    <property type="match status" value="1"/>
</dbReference>
<dbReference type="HOGENOM" id="CLU_015702_2_1_11"/>
<dbReference type="PANTHER" id="PTHR33121:SF70">
    <property type="entry name" value="SIGNALING PROTEIN YKOW"/>
    <property type="match status" value="1"/>
</dbReference>
<evidence type="ECO:0000259" key="1">
    <source>
        <dbReference type="PROSITE" id="PS50883"/>
    </source>
</evidence>
<dbReference type="eggNOG" id="COG2200">
    <property type="taxonomic scope" value="Bacteria"/>
</dbReference>
<dbReference type="SUPFAM" id="SSF141868">
    <property type="entry name" value="EAL domain-like"/>
    <property type="match status" value="1"/>
</dbReference>
<proteinExistence type="predicted"/>
<sequence length="564" mass="59668">MEAAADDVGFAFQPLYSLNTGGVVGVEALARPATGRIHDLLRAAQRRGRLVHVDAGLAAQAVLSEATHETLLPLHLNLTALSAAAPQLVLDPLLESLGRTGRRPREIVLEIGAPFHGVSPKALLAGLERFAELGFRLAFDGLGSGDLPLNLLAEAGVGLVKLDRTTLRRLPGETAAVALVESLVHFTSRTGIRLVATGIEAEEQLSAVRRLGVRIVQGNLFAPARANAMPAGLVTAPPEPVAPVPLTRAAAPRVDDFRHPATTLPDDATCDEVRRVLLDHDAPSGIVGIDRAGRPRWSIDRARFLLDLTGPYGHALHANKAAARLADPPRTIRTGAGALELLDLVADADLTRTGDDIIVVGADGECLGVVFVTEIVRAMAEAKIEEAAALNPLTRLPGSDTVAREVDRRIAAGTPLVVAWLDVDSFKRINDTVGFAAGDDLIRALGRTLTDLAAKLRSVTVSHVGGDDFLIACGIDEIPAVADTLLGTPWTAEHLSVTVSLATVVCAGTAAKSYREVSRLLAPLKKRAKDVPGSSWVNSWPGTDRFEILRGQGHDSLRVPNQVR</sequence>
<dbReference type="InterPro" id="IPR001633">
    <property type="entry name" value="EAL_dom"/>
</dbReference>
<dbReference type="Gene3D" id="3.30.70.270">
    <property type="match status" value="1"/>
</dbReference>
<gene>
    <name evidence="3" type="ORF">AMETH_0368</name>
</gene>
<dbReference type="InterPro" id="IPR029787">
    <property type="entry name" value="Nucleotide_cyclase"/>
</dbReference>
<protein>
    <recommendedName>
        <fullName evidence="5">Diguanylate cyclase/phosphodiesterase</fullName>
    </recommendedName>
</protein>
<dbReference type="Pfam" id="PF00990">
    <property type="entry name" value="GGDEF"/>
    <property type="match status" value="1"/>
</dbReference>
<dbReference type="SUPFAM" id="SSF55073">
    <property type="entry name" value="Nucleotide cyclase"/>
    <property type="match status" value="1"/>
</dbReference>
<dbReference type="GO" id="GO:0071111">
    <property type="term" value="F:cyclic-guanylate-specific phosphodiesterase activity"/>
    <property type="evidence" value="ECO:0007669"/>
    <property type="project" value="InterPro"/>
</dbReference>
<dbReference type="Proteomes" id="UP000062973">
    <property type="component" value="Chromosome"/>
</dbReference>
<dbReference type="SMART" id="SM00052">
    <property type="entry name" value="EAL"/>
    <property type="match status" value="1"/>
</dbReference>
<dbReference type="InterPro" id="IPR043128">
    <property type="entry name" value="Rev_trsase/Diguanyl_cyclase"/>
</dbReference>
<dbReference type="OrthoDB" id="1673646at2"/>
<feature type="domain" description="EAL" evidence="1">
    <location>
        <begin position="1"/>
        <end position="238"/>
    </location>
</feature>
<dbReference type="SUPFAM" id="SSF54631">
    <property type="entry name" value="CBS-domain pair"/>
    <property type="match status" value="1"/>
</dbReference>
<dbReference type="PATRIC" id="fig|1068978.7.peg.390"/>
<evidence type="ECO:0000259" key="2">
    <source>
        <dbReference type="PROSITE" id="PS50887"/>
    </source>
</evidence>
<organism evidence="3 4">
    <name type="scientific">Amycolatopsis methanolica 239</name>
    <dbReference type="NCBI Taxonomy" id="1068978"/>
    <lineage>
        <taxon>Bacteria</taxon>
        <taxon>Bacillati</taxon>
        <taxon>Actinomycetota</taxon>
        <taxon>Actinomycetes</taxon>
        <taxon>Pseudonocardiales</taxon>
        <taxon>Pseudonocardiaceae</taxon>
        <taxon>Amycolatopsis</taxon>
        <taxon>Amycolatopsis methanolica group</taxon>
    </lineage>
</organism>
<dbReference type="Gene3D" id="3.20.20.450">
    <property type="entry name" value="EAL domain"/>
    <property type="match status" value="1"/>
</dbReference>
<dbReference type="PANTHER" id="PTHR33121">
    <property type="entry name" value="CYCLIC DI-GMP PHOSPHODIESTERASE PDEF"/>
    <property type="match status" value="1"/>
</dbReference>
<dbReference type="KEGG" id="amq:AMETH_0368"/>
<dbReference type="InterPro" id="IPR000160">
    <property type="entry name" value="GGDEF_dom"/>
</dbReference>
<name>A0A076MNL4_AMYME</name>
<dbReference type="PROSITE" id="PS50887">
    <property type="entry name" value="GGDEF"/>
    <property type="match status" value="1"/>
</dbReference>
<dbReference type="RefSeq" id="WP_017986327.1">
    <property type="nucleotide sequence ID" value="NZ_AQUL01000001.1"/>
</dbReference>
<feature type="domain" description="GGDEF" evidence="2">
    <location>
        <begin position="414"/>
        <end position="542"/>
    </location>
</feature>
<dbReference type="PROSITE" id="PS50883">
    <property type="entry name" value="EAL"/>
    <property type="match status" value="1"/>
</dbReference>
<dbReference type="eggNOG" id="COG2199">
    <property type="taxonomic scope" value="Bacteria"/>
</dbReference>
<dbReference type="InterPro" id="IPR035919">
    <property type="entry name" value="EAL_sf"/>
</dbReference>
<dbReference type="InterPro" id="IPR046342">
    <property type="entry name" value="CBS_dom_sf"/>
</dbReference>
<dbReference type="CDD" id="cd01948">
    <property type="entry name" value="EAL"/>
    <property type="match status" value="1"/>
</dbReference>
<dbReference type="STRING" id="1068978.AMETH_0368"/>
<evidence type="ECO:0000313" key="4">
    <source>
        <dbReference type="Proteomes" id="UP000062973"/>
    </source>
</evidence>
<keyword evidence="4" id="KW-1185">Reference proteome</keyword>
<evidence type="ECO:0000313" key="3">
    <source>
        <dbReference type="EMBL" id="AIJ20460.1"/>
    </source>
</evidence>
<dbReference type="AlphaFoldDB" id="A0A076MNL4"/>
<accession>A0A076MNL4</accession>